<sequence>MAERTADFAKRLRNELKTFVRSKGKEVSDRVEESVESFLQAVDEASYQTSLKNVADQFGLKTNEVERILKAHTRVKASK</sequence>
<protein>
    <submittedName>
        <fullName evidence="1">Uncharacterized protein</fullName>
    </submittedName>
</protein>
<dbReference type="Proteomes" id="UP000176834">
    <property type="component" value="Unassembled WGS sequence"/>
</dbReference>
<reference evidence="1 2" key="1">
    <citation type="journal article" date="2016" name="Nat. Commun.">
        <title>Thousands of microbial genomes shed light on interconnected biogeochemical processes in an aquifer system.</title>
        <authorList>
            <person name="Anantharaman K."/>
            <person name="Brown C.T."/>
            <person name="Hug L.A."/>
            <person name="Sharon I."/>
            <person name="Castelle C.J."/>
            <person name="Probst A.J."/>
            <person name="Thomas B.C."/>
            <person name="Singh A."/>
            <person name="Wilkins M.J."/>
            <person name="Karaoz U."/>
            <person name="Brodie E.L."/>
            <person name="Williams K.H."/>
            <person name="Hubbard S.S."/>
            <person name="Banfield J.F."/>
        </authorList>
    </citation>
    <scope>NUCLEOTIDE SEQUENCE [LARGE SCALE GENOMIC DNA]</scope>
</reference>
<organism evidence="1 2">
    <name type="scientific">Candidatus Yanofskybacteria bacterium RIFCSPHIGHO2_02_FULL_38_22b</name>
    <dbReference type="NCBI Taxonomy" id="1802673"/>
    <lineage>
        <taxon>Bacteria</taxon>
        <taxon>Candidatus Yanofskyibacteriota</taxon>
    </lineage>
</organism>
<gene>
    <name evidence="1" type="ORF">A3B86_04795</name>
</gene>
<evidence type="ECO:0000313" key="1">
    <source>
        <dbReference type="EMBL" id="OGN07531.1"/>
    </source>
</evidence>
<proteinExistence type="predicted"/>
<comment type="caution">
    <text evidence="1">The sequence shown here is derived from an EMBL/GenBank/DDBJ whole genome shotgun (WGS) entry which is preliminary data.</text>
</comment>
<dbReference type="AlphaFoldDB" id="A0A1F8F317"/>
<evidence type="ECO:0000313" key="2">
    <source>
        <dbReference type="Proteomes" id="UP000176834"/>
    </source>
</evidence>
<accession>A0A1F8F317</accession>
<name>A0A1F8F317_9BACT</name>
<dbReference type="EMBL" id="MGJN01000006">
    <property type="protein sequence ID" value="OGN07531.1"/>
    <property type="molecule type" value="Genomic_DNA"/>
</dbReference>